<name>A0A1Y1XXR1_9FUNG</name>
<dbReference type="InterPro" id="IPR050703">
    <property type="entry name" value="Flavin_MAO"/>
</dbReference>
<dbReference type="InParanoid" id="A0A1Y1XXR1"/>
<dbReference type="EC" id="1.4.3.-" evidence="6"/>
<sequence length="475" mass="51793">MASPKTVDVVVIGAGLSGLRAALHIQAAGLSYAVIEAIDRVGGKTLTVASKKRGPGVNDVGAAWINDTTQSEMFKLVQKYGLQVEIQAHKGQAILQSPEGCILFTHGEQPVGEDEQAVLSQVFAHFQELISNVNLEDPISSPNAKELDSVTLHEYCVQTFQSKLIADLLDAINQSLIGIEGKDISLLSFLHSCKTGTGLAAMISDGKDGGQYLRVRQGTQTFSQKMAAELKPDSLYLSTPVTEIKQDPGTGTCTVYTAHGTTFQAKKVILSIATPLYKTVTFTPPLPEDKQRLARENILGYYSKIIFVFAEPFWQTAGLTGHIQSKVGPFLFAMDNSFPDDEQWSISCFTVGRRGREWSLLSQDERRRTAWVQLCSAFENANLPSGEKIQVPEPINVLEYEWTKQEFFLGGPLAASPPGVLSQVSGNALRVPFGNIHFVGTETSLQWKGYMEGAVRSGDRGAKEVVEALTKFRCS</sequence>
<dbReference type="SUPFAM" id="SSF51905">
    <property type="entry name" value="FAD/NAD(P)-binding domain"/>
    <property type="match status" value="1"/>
</dbReference>
<dbReference type="STRING" id="1314790.A0A1Y1XXR1"/>
<dbReference type="SUPFAM" id="SSF54373">
    <property type="entry name" value="FAD-linked reductases, C-terminal domain"/>
    <property type="match status" value="1"/>
</dbReference>
<dbReference type="Pfam" id="PF01593">
    <property type="entry name" value="Amino_oxidase"/>
    <property type="match status" value="1"/>
</dbReference>
<dbReference type="InterPro" id="IPR036188">
    <property type="entry name" value="FAD/NAD-bd_sf"/>
</dbReference>
<dbReference type="AlphaFoldDB" id="A0A1Y1XXR1"/>
<feature type="domain" description="Amine oxidase" evidence="7">
    <location>
        <begin position="16"/>
        <end position="465"/>
    </location>
</feature>
<feature type="binding site" evidence="5">
    <location>
        <position position="442"/>
    </location>
    <ligand>
        <name>FAD</name>
        <dbReference type="ChEBI" id="CHEBI:57692"/>
    </ligand>
</feature>
<dbReference type="GO" id="GO:0097621">
    <property type="term" value="F:monoamine oxidase activity"/>
    <property type="evidence" value="ECO:0007669"/>
    <property type="project" value="UniProtKB-EC"/>
</dbReference>
<keyword evidence="6" id="KW-0274">FAD</keyword>
<evidence type="ECO:0000256" key="2">
    <source>
        <dbReference type="ARBA" id="ARBA00005995"/>
    </source>
</evidence>
<feature type="binding site" evidence="5">
    <location>
        <begin position="36"/>
        <end position="37"/>
    </location>
    <ligand>
        <name>FAD</name>
        <dbReference type="ChEBI" id="CHEBI:57692"/>
    </ligand>
</feature>
<dbReference type="PRINTS" id="PR00757">
    <property type="entry name" value="AMINEOXDASEF"/>
</dbReference>
<dbReference type="Proteomes" id="UP000193498">
    <property type="component" value="Unassembled WGS sequence"/>
</dbReference>
<accession>A0A1Y1XXR1</accession>
<keyword evidence="6" id="KW-0285">Flavoprotein</keyword>
<reference evidence="8 9" key="1">
    <citation type="submission" date="2016-07" db="EMBL/GenBank/DDBJ databases">
        <title>Pervasive Adenine N6-methylation of Active Genes in Fungi.</title>
        <authorList>
            <consortium name="DOE Joint Genome Institute"/>
            <person name="Mondo S.J."/>
            <person name="Dannebaum R.O."/>
            <person name="Kuo R.C."/>
            <person name="Labutti K."/>
            <person name="Haridas S."/>
            <person name="Kuo A."/>
            <person name="Salamov A."/>
            <person name="Ahrendt S.R."/>
            <person name="Lipzen A."/>
            <person name="Sullivan W."/>
            <person name="Andreopoulos W.B."/>
            <person name="Clum A."/>
            <person name="Lindquist E."/>
            <person name="Daum C."/>
            <person name="Ramamoorthy G.K."/>
            <person name="Gryganskyi A."/>
            <person name="Culley D."/>
            <person name="Magnuson J.K."/>
            <person name="James T.Y."/>
            <person name="O'Malley M.A."/>
            <person name="Stajich J.E."/>
            <person name="Spatafora J.W."/>
            <person name="Visel A."/>
            <person name="Grigoriev I.V."/>
        </authorList>
    </citation>
    <scope>NUCLEOTIDE SEQUENCE [LARGE SCALE GENOMIC DNA]</scope>
    <source>
        <strain evidence="8 9">CBS 931.73</strain>
    </source>
</reference>
<dbReference type="PANTHER" id="PTHR43563:SF14">
    <property type="entry name" value="AMINE OXIDASE"/>
    <property type="match status" value="1"/>
</dbReference>
<evidence type="ECO:0000256" key="3">
    <source>
        <dbReference type="ARBA" id="ARBA00023002"/>
    </source>
</evidence>
<dbReference type="EMBL" id="MCFE01000376">
    <property type="protein sequence ID" value="ORX90537.1"/>
    <property type="molecule type" value="Genomic_DNA"/>
</dbReference>
<dbReference type="PANTHER" id="PTHR43563">
    <property type="entry name" value="AMINE OXIDASE"/>
    <property type="match status" value="1"/>
</dbReference>
<comment type="caution">
    <text evidence="8">The sequence shown here is derived from an EMBL/GenBank/DDBJ whole genome shotgun (WGS) entry which is preliminary data.</text>
</comment>
<gene>
    <name evidence="8" type="ORF">K493DRAFT_356736</name>
</gene>
<feature type="binding site" evidence="5">
    <location>
        <position position="17"/>
    </location>
    <ligand>
        <name>FAD</name>
        <dbReference type="ChEBI" id="CHEBI:57692"/>
    </ligand>
</feature>
<organism evidence="8 9">
    <name type="scientific">Basidiobolus meristosporus CBS 931.73</name>
    <dbReference type="NCBI Taxonomy" id="1314790"/>
    <lineage>
        <taxon>Eukaryota</taxon>
        <taxon>Fungi</taxon>
        <taxon>Fungi incertae sedis</taxon>
        <taxon>Zoopagomycota</taxon>
        <taxon>Entomophthoromycotina</taxon>
        <taxon>Basidiobolomycetes</taxon>
        <taxon>Basidiobolales</taxon>
        <taxon>Basidiobolaceae</taxon>
        <taxon>Basidiobolus</taxon>
    </lineage>
</organism>
<comment type="catalytic activity">
    <reaction evidence="4">
        <text>a secondary aliphatic amine + O2 + H2O = a primary amine + an aldehyde + H2O2</text>
        <dbReference type="Rhea" id="RHEA:26414"/>
        <dbReference type="ChEBI" id="CHEBI:15377"/>
        <dbReference type="ChEBI" id="CHEBI:15379"/>
        <dbReference type="ChEBI" id="CHEBI:16240"/>
        <dbReference type="ChEBI" id="CHEBI:17478"/>
        <dbReference type="ChEBI" id="CHEBI:58855"/>
        <dbReference type="ChEBI" id="CHEBI:65296"/>
        <dbReference type="EC" id="1.4.3.4"/>
    </reaction>
</comment>
<feature type="binding site" evidence="5">
    <location>
        <position position="241"/>
    </location>
    <ligand>
        <name>substrate</name>
    </ligand>
</feature>
<keyword evidence="9" id="KW-1185">Reference proteome</keyword>
<dbReference type="Gene3D" id="1.10.405.10">
    <property type="entry name" value="Guanine Nucleotide Dissociation Inhibitor, domain 1"/>
    <property type="match status" value="1"/>
</dbReference>
<evidence type="ECO:0000256" key="5">
    <source>
        <dbReference type="PIRSR" id="PIRSR601613-1"/>
    </source>
</evidence>
<comment type="cofactor">
    <cofactor evidence="1 6">
        <name>FAD</name>
        <dbReference type="ChEBI" id="CHEBI:57692"/>
    </cofactor>
</comment>
<evidence type="ECO:0000313" key="9">
    <source>
        <dbReference type="Proteomes" id="UP000193498"/>
    </source>
</evidence>
<proteinExistence type="inferred from homology"/>
<comment type="similarity">
    <text evidence="2 6">Belongs to the flavin monoamine oxidase family.</text>
</comment>
<dbReference type="InterPro" id="IPR002937">
    <property type="entry name" value="Amino_oxidase"/>
</dbReference>
<dbReference type="OrthoDB" id="5046242at2759"/>
<evidence type="ECO:0000259" key="7">
    <source>
        <dbReference type="Pfam" id="PF01593"/>
    </source>
</evidence>
<protein>
    <recommendedName>
        <fullName evidence="6">Amine oxidase</fullName>
        <ecNumber evidence="6">1.4.3.-</ecNumber>
    </recommendedName>
</protein>
<dbReference type="Gene3D" id="3.90.660.10">
    <property type="match status" value="1"/>
</dbReference>
<evidence type="ECO:0000313" key="8">
    <source>
        <dbReference type="EMBL" id="ORX90537.1"/>
    </source>
</evidence>
<evidence type="ECO:0000256" key="4">
    <source>
        <dbReference type="ARBA" id="ARBA00048448"/>
    </source>
</evidence>
<evidence type="ECO:0000256" key="6">
    <source>
        <dbReference type="RuleBase" id="RU362067"/>
    </source>
</evidence>
<keyword evidence="3 6" id="KW-0560">Oxidoreductase</keyword>
<evidence type="ECO:0000256" key="1">
    <source>
        <dbReference type="ARBA" id="ARBA00001974"/>
    </source>
</evidence>
<feature type="binding site" evidence="5">
    <location>
        <position position="349"/>
    </location>
    <ligand>
        <name>substrate</name>
    </ligand>
</feature>
<dbReference type="Gene3D" id="3.50.50.60">
    <property type="entry name" value="FAD/NAD(P)-binding domain"/>
    <property type="match status" value="1"/>
</dbReference>
<dbReference type="InterPro" id="IPR001613">
    <property type="entry name" value="Flavin_amine_oxidase"/>
</dbReference>